<evidence type="ECO:0008006" key="3">
    <source>
        <dbReference type="Google" id="ProtNLM"/>
    </source>
</evidence>
<evidence type="ECO:0000313" key="1">
    <source>
        <dbReference type="EMBL" id="MDA3624987.1"/>
    </source>
</evidence>
<protein>
    <recommendedName>
        <fullName evidence="3">DUF317 domain-containing protein</fullName>
    </recommendedName>
</protein>
<dbReference type="EMBL" id="JAQGLA010000006">
    <property type="protein sequence ID" value="MDA3624987.1"/>
    <property type="molecule type" value="Genomic_DNA"/>
</dbReference>
<comment type="caution">
    <text evidence="1">The sequence shown here is derived from an EMBL/GenBank/DDBJ whole genome shotgun (WGS) entry which is preliminary data.</text>
</comment>
<dbReference type="Proteomes" id="UP001210380">
    <property type="component" value="Unassembled WGS sequence"/>
</dbReference>
<evidence type="ECO:0000313" key="2">
    <source>
        <dbReference type="Proteomes" id="UP001210380"/>
    </source>
</evidence>
<reference evidence="1 2" key="1">
    <citation type="submission" date="2022-11" db="EMBL/GenBank/DDBJ databases">
        <title>Draft genome sequence of Saccharopolyspora sp. WRP15-2 isolated from rhizosphere soils of wild rice in Thailand.</title>
        <authorList>
            <person name="Duangmal K."/>
            <person name="Kammanee S."/>
            <person name="Muangham S."/>
        </authorList>
    </citation>
    <scope>NUCLEOTIDE SEQUENCE [LARGE SCALE GENOMIC DNA]</scope>
    <source>
        <strain evidence="1 2">WRP15-2</strain>
    </source>
</reference>
<keyword evidence="2" id="KW-1185">Reference proteome</keyword>
<accession>A0ABT4UTD8</accession>
<sequence>MQQQGWRTSWNVRKSALKGLPGQPFDRYRRKKIPLALSGFHRGMPAVAMQIDFKYKGLAGGSGPTVYNTNGVALNGSRSVAKWESFSVAVVEMPAPVPELLVDDKRDGLEDFGDLLSLNRSRGVFQGRPTAEVPIIDPATSRKWSSFHVFDASPAYAHAVLTEPRAFWLANSDRGLPEIRGAAGALGFRLSGRKLIVWLQRPLDPAVVDTLLWIADEIMRWIPPAAYQDPAALQADQQHVPLAQLQAQFG</sequence>
<proteinExistence type="predicted"/>
<gene>
    <name evidence="1" type="ORF">OU415_06050</name>
</gene>
<organism evidence="1 2">
    <name type="scientific">Saccharopolyspora oryzae</name>
    <dbReference type="NCBI Taxonomy" id="2997343"/>
    <lineage>
        <taxon>Bacteria</taxon>
        <taxon>Bacillati</taxon>
        <taxon>Actinomycetota</taxon>
        <taxon>Actinomycetes</taxon>
        <taxon>Pseudonocardiales</taxon>
        <taxon>Pseudonocardiaceae</taxon>
        <taxon>Saccharopolyspora</taxon>
    </lineage>
</organism>
<dbReference type="RefSeq" id="WP_270947582.1">
    <property type="nucleotide sequence ID" value="NZ_JAQGLA010000006.1"/>
</dbReference>
<name>A0ABT4UTD8_9PSEU</name>